<feature type="transmembrane region" description="Helical" evidence="1">
    <location>
        <begin position="50"/>
        <end position="71"/>
    </location>
</feature>
<reference evidence="2" key="1">
    <citation type="submission" date="2014-11" db="EMBL/GenBank/DDBJ databases">
        <authorList>
            <person name="Amaro Gonzalez C."/>
        </authorList>
    </citation>
    <scope>NUCLEOTIDE SEQUENCE</scope>
</reference>
<keyword evidence="1" id="KW-0812">Transmembrane</keyword>
<dbReference type="EMBL" id="GBXM01006101">
    <property type="protein sequence ID" value="JAI02477.1"/>
    <property type="molecule type" value="Transcribed_RNA"/>
</dbReference>
<evidence type="ECO:0000313" key="2">
    <source>
        <dbReference type="EMBL" id="JAI02477.1"/>
    </source>
</evidence>
<evidence type="ECO:0000256" key="1">
    <source>
        <dbReference type="SAM" id="Phobius"/>
    </source>
</evidence>
<protein>
    <submittedName>
        <fullName evidence="2">Uncharacterized protein</fullName>
    </submittedName>
</protein>
<organism evidence="2">
    <name type="scientific">Anguilla anguilla</name>
    <name type="common">European freshwater eel</name>
    <name type="synonym">Muraena anguilla</name>
    <dbReference type="NCBI Taxonomy" id="7936"/>
    <lineage>
        <taxon>Eukaryota</taxon>
        <taxon>Metazoa</taxon>
        <taxon>Chordata</taxon>
        <taxon>Craniata</taxon>
        <taxon>Vertebrata</taxon>
        <taxon>Euteleostomi</taxon>
        <taxon>Actinopterygii</taxon>
        <taxon>Neopterygii</taxon>
        <taxon>Teleostei</taxon>
        <taxon>Anguilliformes</taxon>
        <taxon>Anguillidae</taxon>
        <taxon>Anguilla</taxon>
    </lineage>
</organism>
<dbReference type="AlphaFoldDB" id="A0A0E9XJ60"/>
<accession>A0A0E9XJ60</accession>
<keyword evidence="1" id="KW-1133">Transmembrane helix</keyword>
<proteinExistence type="predicted"/>
<reference evidence="2" key="2">
    <citation type="journal article" date="2015" name="Fish Shellfish Immunol.">
        <title>Early steps in the European eel (Anguilla anguilla)-Vibrio vulnificus interaction in the gills: Role of the RtxA13 toxin.</title>
        <authorList>
            <person name="Callol A."/>
            <person name="Pajuelo D."/>
            <person name="Ebbesson L."/>
            <person name="Teles M."/>
            <person name="MacKenzie S."/>
            <person name="Amaro C."/>
        </authorList>
    </citation>
    <scope>NUCLEOTIDE SEQUENCE</scope>
</reference>
<sequence length="76" mass="8648">MGIVHCVKILYLQTAFHIKTTLSHSFHSCKVLSTRLCVCSFSLIGQEYLYLQNISLCLLCIFTPCCPVLVLKRLKL</sequence>
<keyword evidence="1" id="KW-0472">Membrane</keyword>
<name>A0A0E9XJ60_ANGAN</name>